<evidence type="ECO:0000256" key="3">
    <source>
        <dbReference type="ARBA" id="ARBA00022448"/>
    </source>
</evidence>
<evidence type="ECO:0000259" key="6">
    <source>
        <dbReference type="Pfam" id="PF08801"/>
    </source>
</evidence>
<comment type="similarity">
    <text evidence="2">Belongs to the nucleoporin Nup133 family.</text>
</comment>
<accession>A0A9W8LPX9</accession>
<keyword evidence="4" id="KW-0539">Nucleus</keyword>
<gene>
    <name evidence="7" type="ORF">H4R20_005056</name>
</gene>
<dbReference type="AlphaFoldDB" id="A0A9W8LPX9"/>
<comment type="subcellular location">
    <subcellularLocation>
        <location evidence="1">Nucleus</location>
    </subcellularLocation>
</comment>
<dbReference type="PANTHER" id="PTHR13405:SF11">
    <property type="entry name" value="NUCLEAR PORE COMPLEX PROTEIN NUP133"/>
    <property type="match status" value="1"/>
</dbReference>
<keyword evidence="3" id="KW-0813">Transport</keyword>
<dbReference type="GO" id="GO:0000972">
    <property type="term" value="P:transcription-dependent tethering of RNA polymerase II gene DNA at nuclear periphery"/>
    <property type="evidence" value="ECO:0007669"/>
    <property type="project" value="TreeGrafter"/>
</dbReference>
<dbReference type="GO" id="GO:0017056">
    <property type="term" value="F:structural constituent of nuclear pore"/>
    <property type="evidence" value="ECO:0007669"/>
    <property type="project" value="InterPro"/>
</dbReference>
<feature type="non-terminal residue" evidence="7">
    <location>
        <position position="603"/>
    </location>
</feature>
<dbReference type="Pfam" id="PF08801">
    <property type="entry name" value="Nucleoporin_N"/>
    <property type="match status" value="1"/>
</dbReference>
<feature type="domain" description="Nucleoporin Nup133/Nup155-like N-terminal" evidence="6">
    <location>
        <begin position="162"/>
        <end position="513"/>
    </location>
</feature>
<evidence type="ECO:0000256" key="4">
    <source>
        <dbReference type="ARBA" id="ARBA00023242"/>
    </source>
</evidence>
<comment type="caution">
    <text evidence="7">The sequence shown here is derived from an EMBL/GenBank/DDBJ whole genome shotgun (WGS) entry which is preliminary data.</text>
</comment>
<organism evidence="7 8">
    <name type="scientific">Coemansia guatemalensis</name>
    <dbReference type="NCBI Taxonomy" id="2761395"/>
    <lineage>
        <taxon>Eukaryota</taxon>
        <taxon>Fungi</taxon>
        <taxon>Fungi incertae sedis</taxon>
        <taxon>Zoopagomycota</taxon>
        <taxon>Kickxellomycotina</taxon>
        <taxon>Kickxellomycetes</taxon>
        <taxon>Kickxellales</taxon>
        <taxon>Kickxellaceae</taxon>
        <taxon>Coemansia</taxon>
    </lineage>
</organism>
<name>A0A9W8LPX9_9FUNG</name>
<dbReference type="PANTHER" id="PTHR13405">
    <property type="entry name" value="NUCLEAR PORE COMPLEX PROTEIN NUP133"/>
    <property type="match status" value="1"/>
</dbReference>
<sequence>MFSSPSVRVRRRQTPKPVEGGADSNDNSTVSKQALKRGISLAGQGRANTQCSEQHEPAHPTTMLDAAQQQRQHHEMARKRQATGPNLPGWLAQANQQLITGARSEEGHIHGRSEQREPKEIGPGERAPESAGLLSAGAPRGEADAAASEATGRRTLLRGEKHAVFGVAGFPEVVRRQVAAAELRGAAVAAGLSSIGSFAYVATAAECSVWAYGGAGSAINRVHRLVMPGSASVVETEPPLVILTAAGNEQTDVGVVVCSASGQLRYWDRVAFGLGGTDRFLSHTLELNDAADRCCRIAEVHAGLVVVGTEKGRLFCVTMLSAQGAPQLDAYALRGGSARAGVLGRVSSLLGASAHAPAVAETDDALVALAGGGRTEIRHSRELLVLTRGRLAKWVVSRTHPERLMYSIDIARALAAAAPGADAAVLDVAVMRSGDVCVLAALQTSSAARRLQLAIAVLRSSRVSAEPNVVHLWRLGLVYDGALGHSGAERPRLALPDGGPAIYVVFRRAVAALVATASGFAFEETMSFRPSDPVLGIAAAPLFPYALQEPSESRFALVCQSAGILNVTVDITKVLGSVATALPGPDAAVRRLPSAPGPAREFQ</sequence>
<dbReference type="GO" id="GO:0006606">
    <property type="term" value="P:protein import into nucleus"/>
    <property type="evidence" value="ECO:0007669"/>
    <property type="project" value="TreeGrafter"/>
</dbReference>
<protein>
    <recommendedName>
        <fullName evidence="6">Nucleoporin Nup133/Nup155-like N-terminal domain-containing protein</fullName>
    </recommendedName>
</protein>
<reference evidence="7" key="1">
    <citation type="submission" date="2022-07" db="EMBL/GenBank/DDBJ databases">
        <title>Phylogenomic reconstructions and comparative analyses of Kickxellomycotina fungi.</title>
        <authorList>
            <person name="Reynolds N.K."/>
            <person name="Stajich J.E."/>
            <person name="Barry K."/>
            <person name="Grigoriev I.V."/>
            <person name="Crous P."/>
            <person name="Smith M.E."/>
        </authorList>
    </citation>
    <scope>NUCLEOTIDE SEQUENCE</scope>
    <source>
        <strain evidence="7">NRRL 1565</strain>
    </source>
</reference>
<evidence type="ECO:0000313" key="7">
    <source>
        <dbReference type="EMBL" id="KAJ2797797.1"/>
    </source>
</evidence>
<dbReference type="EMBL" id="JANBUO010001543">
    <property type="protein sequence ID" value="KAJ2797797.1"/>
    <property type="molecule type" value="Genomic_DNA"/>
</dbReference>
<feature type="region of interest" description="Disordered" evidence="5">
    <location>
        <begin position="105"/>
        <end position="151"/>
    </location>
</feature>
<keyword evidence="8" id="KW-1185">Reference proteome</keyword>
<dbReference type="Proteomes" id="UP001140094">
    <property type="component" value="Unassembled WGS sequence"/>
</dbReference>
<dbReference type="GO" id="GO:0016973">
    <property type="term" value="P:poly(A)+ mRNA export from nucleus"/>
    <property type="evidence" value="ECO:0007669"/>
    <property type="project" value="TreeGrafter"/>
</dbReference>
<feature type="compositionally biased region" description="Basic and acidic residues" evidence="5">
    <location>
        <begin position="105"/>
        <end position="128"/>
    </location>
</feature>
<dbReference type="GO" id="GO:0031080">
    <property type="term" value="C:nuclear pore outer ring"/>
    <property type="evidence" value="ECO:0007669"/>
    <property type="project" value="TreeGrafter"/>
</dbReference>
<evidence type="ECO:0000313" key="8">
    <source>
        <dbReference type="Proteomes" id="UP001140094"/>
    </source>
</evidence>
<proteinExistence type="inferred from homology"/>
<feature type="compositionally biased region" description="Low complexity" evidence="5">
    <location>
        <begin position="136"/>
        <end position="151"/>
    </location>
</feature>
<dbReference type="InterPro" id="IPR014908">
    <property type="entry name" value="Nucleoporin_Nup133/Nup155_N"/>
</dbReference>
<dbReference type="Gene3D" id="2.130.10.10">
    <property type="entry name" value="YVTN repeat-like/Quinoprotein amine dehydrogenase"/>
    <property type="match status" value="1"/>
</dbReference>
<dbReference type="OrthoDB" id="103454at2759"/>
<evidence type="ECO:0000256" key="5">
    <source>
        <dbReference type="SAM" id="MobiDB-lite"/>
    </source>
</evidence>
<dbReference type="SUPFAM" id="SSF117289">
    <property type="entry name" value="Nucleoporin domain"/>
    <property type="match status" value="1"/>
</dbReference>
<feature type="region of interest" description="Disordered" evidence="5">
    <location>
        <begin position="1"/>
        <end position="87"/>
    </location>
</feature>
<dbReference type="InterPro" id="IPR037624">
    <property type="entry name" value="Nup133-like"/>
</dbReference>
<dbReference type="InterPro" id="IPR015943">
    <property type="entry name" value="WD40/YVTN_repeat-like_dom_sf"/>
</dbReference>
<evidence type="ECO:0000256" key="2">
    <source>
        <dbReference type="ARBA" id="ARBA00005569"/>
    </source>
</evidence>
<evidence type="ECO:0000256" key="1">
    <source>
        <dbReference type="ARBA" id="ARBA00004123"/>
    </source>
</evidence>